<dbReference type="GO" id="GO:0000160">
    <property type="term" value="P:phosphorelay signal transduction system"/>
    <property type="evidence" value="ECO:0007669"/>
    <property type="project" value="InterPro"/>
</dbReference>
<dbReference type="GO" id="GO:0043709">
    <property type="term" value="P:cell adhesion involved in single-species biofilm formation"/>
    <property type="evidence" value="ECO:0007669"/>
    <property type="project" value="TreeGrafter"/>
</dbReference>
<evidence type="ECO:0000259" key="5">
    <source>
        <dbReference type="PROSITE" id="PS50887"/>
    </source>
</evidence>
<dbReference type="InterPro" id="IPR001789">
    <property type="entry name" value="Sig_transdc_resp-reg_receiver"/>
</dbReference>
<dbReference type="InterPro" id="IPR011006">
    <property type="entry name" value="CheY-like_superfamily"/>
</dbReference>
<dbReference type="eggNOG" id="COG0745">
    <property type="taxonomic scope" value="Bacteria"/>
</dbReference>
<dbReference type="PANTHER" id="PTHR45138:SF9">
    <property type="entry name" value="DIGUANYLATE CYCLASE DGCM-RELATED"/>
    <property type="match status" value="1"/>
</dbReference>
<dbReference type="RefSeq" id="WP_058124753.1">
    <property type="nucleotide sequence ID" value="NZ_CYRX01000033.1"/>
</dbReference>
<feature type="domain" description="GGDEF" evidence="5">
    <location>
        <begin position="321"/>
        <end position="454"/>
    </location>
</feature>
<dbReference type="Pfam" id="PF00072">
    <property type="entry name" value="Response_reg"/>
    <property type="match status" value="1"/>
</dbReference>
<dbReference type="PROSITE" id="PS50887">
    <property type="entry name" value="GGDEF"/>
    <property type="match status" value="1"/>
</dbReference>
<keyword evidence="3" id="KW-0597">Phosphoprotein</keyword>
<dbReference type="EC" id="2.7.7.65" evidence="1"/>
<dbReference type="InterPro" id="IPR029787">
    <property type="entry name" value="Nucleotide_cyclase"/>
</dbReference>
<dbReference type="PROSITE" id="PS50110">
    <property type="entry name" value="RESPONSE_REGULATORY"/>
    <property type="match status" value="2"/>
</dbReference>
<evidence type="ECO:0000313" key="6">
    <source>
        <dbReference type="EMBL" id="CUH62293.1"/>
    </source>
</evidence>
<dbReference type="FunFam" id="3.30.70.270:FF:000001">
    <property type="entry name" value="Diguanylate cyclase domain protein"/>
    <property type="match status" value="1"/>
</dbReference>
<dbReference type="NCBIfam" id="TIGR00254">
    <property type="entry name" value="GGDEF"/>
    <property type="match status" value="1"/>
</dbReference>
<dbReference type="CDD" id="cd01949">
    <property type="entry name" value="GGDEF"/>
    <property type="match status" value="1"/>
</dbReference>
<evidence type="ECO:0000313" key="7">
    <source>
        <dbReference type="Proteomes" id="UP000051298"/>
    </source>
</evidence>
<dbReference type="InterPro" id="IPR043128">
    <property type="entry name" value="Rev_trsase/Diguanyl_cyclase"/>
</dbReference>
<dbReference type="InterPro" id="IPR000160">
    <property type="entry name" value="GGDEF_dom"/>
</dbReference>
<reference evidence="6 7" key="1">
    <citation type="submission" date="2015-09" db="EMBL/GenBank/DDBJ databases">
        <authorList>
            <consortium name="Swine Surveillance"/>
        </authorList>
    </citation>
    <scope>NUCLEOTIDE SEQUENCE [LARGE SCALE GENOMIC DNA]</scope>
    <source>
        <strain evidence="6 7">CECT 5294</strain>
    </source>
</reference>
<feature type="domain" description="Response regulatory" evidence="4">
    <location>
        <begin position="153"/>
        <end position="271"/>
    </location>
</feature>
<name>A0A0P1F3N5_9RHOB</name>
<comment type="caution">
    <text evidence="3">Lacks conserved residue(s) required for the propagation of feature annotation.</text>
</comment>
<dbReference type="InterPro" id="IPR050469">
    <property type="entry name" value="Diguanylate_Cyclase"/>
</dbReference>
<dbReference type="Proteomes" id="UP000051298">
    <property type="component" value="Unassembled WGS sequence"/>
</dbReference>
<dbReference type="EMBL" id="CYRX01000033">
    <property type="protein sequence ID" value="CUH62293.1"/>
    <property type="molecule type" value="Genomic_DNA"/>
</dbReference>
<dbReference type="GO" id="GO:0005886">
    <property type="term" value="C:plasma membrane"/>
    <property type="evidence" value="ECO:0007669"/>
    <property type="project" value="TreeGrafter"/>
</dbReference>
<gene>
    <name evidence="6" type="primary">pleD</name>
    <name evidence="6" type="ORF">THS5294_03607</name>
</gene>
<dbReference type="Gene3D" id="3.30.70.270">
    <property type="match status" value="1"/>
</dbReference>
<protein>
    <recommendedName>
        <fullName evidence="1">diguanylate cyclase</fullName>
        <ecNumber evidence="1">2.7.7.65</ecNumber>
    </recommendedName>
</protein>
<evidence type="ECO:0000256" key="3">
    <source>
        <dbReference type="PROSITE-ProRule" id="PRU00169"/>
    </source>
</evidence>
<dbReference type="SUPFAM" id="SSF55073">
    <property type="entry name" value="Nucleotide cyclase"/>
    <property type="match status" value="1"/>
</dbReference>
<evidence type="ECO:0000259" key="4">
    <source>
        <dbReference type="PROSITE" id="PS50110"/>
    </source>
</evidence>
<dbReference type="SUPFAM" id="SSF52172">
    <property type="entry name" value="CheY-like"/>
    <property type="match status" value="2"/>
</dbReference>
<dbReference type="eggNOG" id="COG3706">
    <property type="taxonomic scope" value="Bacteria"/>
</dbReference>
<dbReference type="Pfam" id="PF00990">
    <property type="entry name" value="GGDEF"/>
    <property type="match status" value="1"/>
</dbReference>
<proteinExistence type="predicted"/>
<evidence type="ECO:0000256" key="2">
    <source>
        <dbReference type="ARBA" id="ARBA00034247"/>
    </source>
</evidence>
<dbReference type="STRING" id="266809.PM03_03400"/>
<dbReference type="GO" id="GO:1902201">
    <property type="term" value="P:negative regulation of bacterial-type flagellum-dependent cell motility"/>
    <property type="evidence" value="ECO:0007669"/>
    <property type="project" value="TreeGrafter"/>
</dbReference>
<dbReference type="SMART" id="SM00448">
    <property type="entry name" value="REC"/>
    <property type="match status" value="2"/>
</dbReference>
<evidence type="ECO:0000256" key="1">
    <source>
        <dbReference type="ARBA" id="ARBA00012528"/>
    </source>
</evidence>
<feature type="domain" description="Response regulatory" evidence="4">
    <location>
        <begin position="4"/>
        <end position="120"/>
    </location>
</feature>
<dbReference type="GO" id="GO:0052621">
    <property type="term" value="F:diguanylate cyclase activity"/>
    <property type="evidence" value="ECO:0007669"/>
    <property type="project" value="UniProtKB-EC"/>
</dbReference>
<dbReference type="Gene3D" id="3.40.50.2300">
    <property type="match status" value="1"/>
</dbReference>
<dbReference type="PANTHER" id="PTHR45138">
    <property type="entry name" value="REGULATORY COMPONENTS OF SENSORY TRANSDUCTION SYSTEM"/>
    <property type="match status" value="1"/>
</dbReference>
<dbReference type="AlphaFoldDB" id="A0A0P1F3N5"/>
<feature type="modified residue" description="4-aspartylphosphate" evidence="3">
    <location>
        <position position="53"/>
    </location>
</feature>
<organism evidence="6 7">
    <name type="scientific">Thalassobacter stenotrophicus</name>
    <dbReference type="NCBI Taxonomy" id="266809"/>
    <lineage>
        <taxon>Bacteria</taxon>
        <taxon>Pseudomonadati</taxon>
        <taxon>Pseudomonadota</taxon>
        <taxon>Alphaproteobacteria</taxon>
        <taxon>Rhodobacterales</taxon>
        <taxon>Roseobacteraceae</taxon>
        <taxon>Thalassobacter</taxon>
    </lineage>
</organism>
<accession>A0A0P1F3N5</accession>
<comment type="catalytic activity">
    <reaction evidence="2">
        <text>2 GTP = 3',3'-c-di-GMP + 2 diphosphate</text>
        <dbReference type="Rhea" id="RHEA:24898"/>
        <dbReference type="ChEBI" id="CHEBI:33019"/>
        <dbReference type="ChEBI" id="CHEBI:37565"/>
        <dbReference type="ChEBI" id="CHEBI:58805"/>
        <dbReference type="EC" id="2.7.7.65"/>
    </reaction>
</comment>
<dbReference type="SMART" id="SM00267">
    <property type="entry name" value="GGDEF"/>
    <property type="match status" value="1"/>
</dbReference>
<sequence>MTGKILIVDDVATNRIVLKVKLSAAQYQTIMAEDGNQALALARRMQPDLILMDVLMPGRSGLDVCAKLKADPVTSGIKIILITALDDNDSRMAGLEAGADDFLSRPVDEIALLARVRSLLRARDQERELHLREATFAELGFPEESMSSKKAACVMLVANTLAASKAWKERLDDRMLKDITYGTGDDALRLTADDNVPDVFVISVDQQERNGGLRLMSDLRSRATTRHSAIIIVLPHGDSERAATALDLGANDISSEPFLAPELAVRIRTQLERKTRADRLRATLDDGLRLAVTDSLTGLYNRRYGMRHLERVARQCKETGTDAAAIMIDVDHFKTVNDAFGHLVGDQILKEVAATLRASLRGEDLVTRIGGEEFLAILPEASVEQARIIAERLRSGIETLQLPNGHGGHVSVTLSLGVTMLSGANHNIDEILKSVDRALYTAKATGRNSVVVSA</sequence>